<evidence type="ECO:0000313" key="3">
    <source>
        <dbReference type="Proteomes" id="UP001629113"/>
    </source>
</evidence>
<dbReference type="EMBL" id="JBFCZG010000006">
    <property type="protein sequence ID" value="KAL3421488.1"/>
    <property type="molecule type" value="Genomic_DNA"/>
</dbReference>
<feature type="compositionally biased region" description="Low complexity" evidence="1">
    <location>
        <begin position="561"/>
        <end position="570"/>
    </location>
</feature>
<keyword evidence="3" id="KW-1185">Reference proteome</keyword>
<organism evidence="2 3">
    <name type="scientific">Phlyctema vagabunda</name>
    <dbReference type="NCBI Taxonomy" id="108571"/>
    <lineage>
        <taxon>Eukaryota</taxon>
        <taxon>Fungi</taxon>
        <taxon>Dikarya</taxon>
        <taxon>Ascomycota</taxon>
        <taxon>Pezizomycotina</taxon>
        <taxon>Leotiomycetes</taxon>
        <taxon>Helotiales</taxon>
        <taxon>Dermateaceae</taxon>
        <taxon>Phlyctema</taxon>
    </lineage>
</organism>
<feature type="compositionally biased region" description="Polar residues" evidence="1">
    <location>
        <begin position="701"/>
        <end position="720"/>
    </location>
</feature>
<dbReference type="Proteomes" id="UP001629113">
    <property type="component" value="Unassembled WGS sequence"/>
</dbReference>
<accession>A0ABR4PDT8</accession>
<sequence length="744" mass="84792">MNLCTRPLPALRTFRHVNSTFVLPSQCRTVFVLHAVMHPAKNKILNEKLTQFRREVRIFGRHKGAAAEKAYRQSQKLALFSNELPRQHLGDFTLEEVRENMLGEGVVLAPYPGPTRNPGWRELPRYVLVKIQRPPMFRTVAKEVDLKGRAGLILFLHTSMETAQFMQIMARAFKVIANGLRVEFHVYATSNIGKRISWATWNSVKKSSKSKQIQERAILRQSDMPQFSWYNDDVLEILKVPRTTQTMYHLHPDIIKAAMPAKTGYVVESRGNWREYIFAMGPPAIDGTVKNYTAVFDSIVETGPESRHLPRNPLLLPPKIENMIQRNHEMRAKRELDKAENHIMFLEYKMKNEIKTIHGQELGDYLEDARRQRNKMIKSLSEAVLKRQKSDARLLDPQPLIEYRPMGRPVFSVDPSAPIPTPSEEKASRSEAPAKYFWEEGTLSDVVVSSSAATQDEPSETIVSSSDSSEAKSQTFKTFLTGPSRSRVLNIRSYTVPKIDYLKYKAKNAQELLQEQNRKDALDRAILVNRFQNPEKLEKLNQPLPITPRGEFYSGLHDQEAAATEPHAAAPEPPAKRRNPVRSRTRRIQLDFLPSLFDESLQSAGSSGLDSKQPEIRVRRRGRRRAVAQMEDEAAERESNPDGALPEIPIRREVAHGKKKTLQPDIDEGSHVYRRTANTPDGESEPHRPLLDTIDACPGETSLQDSLPSNDNEQPSTRISNRPLRNPPKGSITPFPLRNKSWWT</sequence>
<name>A0ABR4PDT8_9HELO</name>
<proteinExistence type="predicted"/>
<feature type="region of interest" description="Disordered" evidence="1">
    <location>
        <begin position="601"/>
        <end position="744"/>
    </location>
</feature>
<feature type="region of interest" description="Disordered" evidence="1">
    <location>
        <begin position="561"/>
        <end position="584"/>
    </location>
</feature>
<feature type="region of interest" description="Disordered" evidence="1">
    <location>
        <begin position="412"/>
        <end position="432"/>
    </location>
</feature>
<feature type="compositionally biased region" description="Polar residues" evidence="1">
    <location>
        <begin position="601"/>
        <end position="610"/>
    </location>
</feature>
<protein>
    <submittedName>
        <fullName evidence="2">Uncharacterized protein</fullName>
    </submittedName>
</protein>
<feature type="region of interest" description="Disordered" evidence="1">
    <location>
        <begin position="450"/>
        <end position="469"/>
    </location>
</feature>
<comment type="caution">
    <text evidence="2">The sequence shown here is derived from an EMBL/GenBank/DDBJ whole genome shotgun (WGS) entry which is preliminary data.</text>
</comment>
<evidence type="ECO:0000256" key="1">
    <source>
        <dbReference type="SAM" id="MobiDB-lite"/>
    </source>
</evidence>
<evidence type="ECO:0000313" key="2">
    <source>
        <dbReference type="EMBL" id="KAL3421488.1"/>
    </source>
</evidence>
<gene>
    <name evidence="2" type="ORF">PVAG01_07933</name>
</gene>
<reference evidence="2 3" key="1">
    <citation type="submission" date="2024-06" db="EMBL/GenBank/DDBJ databases">
        <title>Complete genome of Phlyctema vagabunda strain 19-DSS-EL-015.</title>
        <authorList>
            <person name="Fiorenzani C."/>
        </authorList>
    </citation>
    <scope>NUCLEOTIDE SEQUENCE [LARGE SCALE GENOMIC DNA]</scope>
    <source>
        <strain evidence="2 3">19-DSS-EL-015</strain>
    </source>
</reference>